<dbReference type="GO" id="GO:0022841">
    <property type="term" value="F:potassium ion leak channel activity"/>
    <property type="evidence" value="ECO:0007669"/>
    <property type="project" value="TreeGrafter"/>
</dbReference>
<dbReference type="OrthoDB" id="297496at2759"/>
<evidence type="ECO:0000259" key="12">
    <source>
        <dbReference type="Pfam" id="PF07885"/>
    </source>
</evidence>
<dbReference type="Proteomes" id="UP000235965">
    <property type="component" value="Unassembled WGS sequence"/>
</dbReference>
<comment type="caution">
    <text evidence="13">The sequence shown here is derived from an EMBL/GenBank/DDBJ whole genome shotgun (WGS) entry which is preliminary data.</text>
</comment>
<feature type="domain" description="Potassium channel" evidence="12">
    <location>
        <begin position="89"/>
        <end position="150"/>
    </location>
</feature>
<dbReference type="GO" id="GO:0015271">
    <property type="term" value="F:outward rectifier potassium channel activity"/>
    <property type="evidence" value="ECO:0007669"/>
    <property type="project" value="TreeGrafter"/>
</dbReference>
<feature type="region of interest" description="Disordered" evidence="9">
    <location>
        <begin position="553"/>
        <end position="587"/>
    </location>
</feature>
<feature type="compositionally biased region" description="Pro residues" evidence="9">
    <location>
        <begin position="662"/>
        <end position="671"/>
    </location>
</feature>
<organism evidence="13 14">
    <name type="scientific">Cryptotermes secundus</name>
    <dbReference type="NCBI Taxonomy" id="105785"/>
    <lineage>
        <taxon>Eukaryota</taxon>
        <taxon>Metazoa</taxon>
        <taxon>Ecdysozoa</taxon>
        <taxon>Arthropoda</taxon>
        <taxon>Hexapoda</taxon>
        <taxon>Insecta</taxon>
        <taxon>Pterygota</taxon>
        <taxon>Neoptera</taxon>
        <taxon>Polyneoptera</taxon>
        <taxon>Dictyoptera</taxon>
        <taxon>Blattodea</taxon>
        <taxon>Blattoidea</taxon>
        <taxon>Termitoidae</taxon>
        <taxon>Kalotermitidae</taxon>
        <taxon>Cryptotermitinae</taxon>
        <taxon>Cryptotermes</taxon>
    </lineage>
</organism>
<evidence type="ECO:0000256" key="6">
    <source>
        <dbReference type="ARBA" id="ARBA00023136"/>
    </source>
</evidence>
<keyword evidence="4 10" id="KW-1133">Transmembrane helix</keyword>
<feature type="compositionally biased region" description="Low complexity" evidence="9">
    <location>
        <begin position="624"/>
        <end position="643"/>
    </location>
</feature>
<feature type="region of interest" description="Disordered" evidence="9">
    <location>
        <begin position="610"/>
        <end position="693"/>
    </location>
</feature>
<feature type="transmembrane region" description="Helical" evidence="10">
    <location>
        <begin position="97"/>
        <end position="116"/>
    </location>
</feature>
<dbReference type="PRINTS" id="PR01333">
    <property type="entry name" value="2POREKCHANEL"/>
</dbReference>
<keyword evidence="7 8" id="KW-0407">Ion channel</keyword>
<feature type="chain" id="PRO_5014435813" description="Potassium channel domain-containing protein" evidence="11">
    <location>
        <begin position="24"/>
        <end position="693"/>
    </location>
</feature>
<dbReference type="InParanoid" id="A0A2J7RCP3"/>
<dbReference type="PANTHER" id="PTHR11003:SF352">
    <property type="entry name" value="BCDNA.GH04802-RELATED"/>
    <property type="match status" value="1"/>
</dbReference>
<evidence type="ECO:0000256" key="3">
    <source>
        <dbReference type="ARBA" id="ARBA00022692"/>
    </source>
</evidence>
<keyword evidence="14" id="KW-1185">Reference proteome</keyword>
<keyword evidence="5 8" id="KW-0406">Ion transport</keyword>
<evidence type="ECO:0000313" key="14">
    <source>
        <dbReference type="Proteomes" id="UP000235965"/>
    </source>
</evidence>
<evidence type="ECO:0000256" key="9">
    <source>
        <dbReference type="SAM" id="MobiDB-lite"/>
    </source>
</evidence>
<dbReference type="GO" id="GO:0005886">
    <property type="term" value="C:plasma membrane"/>
    <property type="evidence" value="ECO:0007669"/>
    <property type="project" value="TreeGrafter"/>
</dbReference>
<dbReference type="GO" id="GO:0030322">
    <property type="term" value="P:stabilization of membrane potential"/>
    <property type="evidence" value="ECO:0007669"/>
    <property type="project" value="TreeGrafter"/>
</dbReference>
<feature type="transmembrane region" description="Helical" evidence="10">
    <location>
        <begin position="128"/>
        <end position="155"/>
    </location>
</feature>
<dbReference type="AlphaFoldDB" id="A0A2J7RCP3"/>
<keyword evidence="3 8" id="KW-0812">Transmembrane</keyword>
<evidence type="ECO:0000256" key="11">
    <source>
        <dbReference type="SAM" id="SignalP"/>
    </source>
</evidence>
<dbReference type="InterPro" id="IPR003280">
    <property type="entry name" value="2pore_dom_K_chnl"/>
</dbReference>
<protein>
    <recommendedName>
        <fullName evidence="12">Potassium channel domain-containing protein</fullName>
    </recommendedName>
</protein>
<keyword evidence="6 10" id="KW-0472">Membrane</keyword>
<evidence type="ECO:0000256" key="7">
    <source>
        <dbReference type="ARBA" id="ARBA00023303"/>
    </source>
</evidence>
<reference evidence="13 14" key="1">
    <citation type="submission" date="2017-12" db="EMBL/GenBank/DDBJ databases">
        <title>Hemimetabolous genomes reveal molecular basis of termite eusociality.</title>
        <authorList>
            <person name="Harrison M.C."/>
            <person name="Jongepier E."/>
            <person name="Robertson H.M."/>
            <person name="Arning N."/>
            <person name="Bitard-Feildel T."/>
            <person name="Chao H."/>
            <person name="Childers C.P."/>
            <person name="Dinh H."/>
            <person name="Doddapaneni H."/>
            <person name="Dugan S."/>
            <person name="Gowin J."/>
            <person name="Greiner C."/>
            <person name="Han Y."/>
            <person name="Hu H."/>
            <person name="Hughes D.S.T."/>
            <person name="Huylmans A.-K."/>
            <person name="Kemena C."/>
            <person name="Kremer L.P.M."/>
            <person name="Lee S.L."/>
            <person name="Lopez-Ezquerra A."/>
            <person name="Mallet L."/>
            <person name="Monroy-Kuhn J.M."/>
            <person name="Moser A."/>
            <person name="Murali S.C."/>
            <person name="Muzny D.M."/>
            <person name="Otani S."/>
            <person name="Piulachs M.-D."/>
            <person name="Poelchau M."/>
            <person name="Qu J."/>
            <person name="Schaub F."/>
            <person name="Wada-Katsumata A."/>
            <person name="Worley K.C."/>
            <person name="Xie Q."/>
            <person name="Ylla G."/>
            <person name="Poulsen M."/>
            <person name="Gibbs R.A."/>
            <person name="Schal C."/>
            <person name="Richards S."/>
            <person name="Belles X."/>
            <person name="Korb J."/>
            <person name="Bornberg-Bauer E."/>
        </authorList>
    </citation>
    <scope>NUCLEOTIDE SEQUENCE [LARGE SCALE GENOMIC DNA]</scope>
    <source>
        <tissue evidence="13">Whole body</tissue>
    </source>
</reference>
<dbReference type="Gene3D" id="1.10.287.70">
    <property type="match status" value="1"/>
</dbReference>
<sequence>MMSKKQWLALLTLFILYVLLGAALFHHIESNLEVERRVQERHERLEIQALLTAHYVGDSTSTQAHIMQKLSEYCGRPMFAPHNGSDVEDFEPFLWDFYNSVFFVITVVSTIGYGNLAPSSSLGRMLMILYALIGIPMNGIMLATLAEFFSTALVRVHLRYKTKPSETRAGMVADIILYLIPGFVIFIFLPTGVFMHFEGWTFVESLYYAFVTLTTIGFGDFVAGQTDKHRDSEGLYLMYKVMLLVWIVFGLGYLVMILGFITRAMRSKKVAQLERKLATNLRQTHSKLWNTFTRDVSYLRHVINEMYVLTLKPIYKDEEEIGFTIRTRSSSEPMLYDLSSHDDEIIPGFGVWRLRANSEAAAAGSRPVRVMSESDLERIDKDATFKSAAAKIQPGELLAHMVNALGEEENGLHGFSDTDILASEEPNATWNIGGEAIPKQRKRAASEVRIPMKEQQDTAEWTWSGDEASRRVHGLFRAGLKSLVPSEHTTRRPSIFQLAAAKIKQPLKKRHKSKSIGDLFIAPENPSVPCPPMHPALEETSLADFLRAVSSFQTRVATPPDSAPPRRKAGTASMTPPGSLMSLFTPHNIDRRMSLRPIPTSRLNYAASRRASLASVSTPPPMNRRMSLRPAPLSRLPPTSSRRGSLHPANRRFSVRPATSTLPPPSSPPPALHLMAPHLFKRQTSESGHVSRK</sequence>
<dbReference type="EMBL" id="NEVH01005885">
    <property type="protein sequence ID" value="PNF38590.1"/>
    <property type="molecule type" value="Genomic_DNA"/>
</dbReference>
<proteinExistence type="inferred from homology"/>
<evidence type="ECO:0000256" key="2">
    <source>
        <dbReference type="ARBA" id="ARBA00022448"/>
    </source>
</evidence>
<gene>
    <name evidence="13" type="ORF">B7P43_G03981</name>
</gene>
<dbReference type="InterPro" id="IPR013099">
    <property type="entry name" value="K_chnl_dom"/>
</dbReference>
<keyword evidence="11" id="KW-0732">Signal</keyword>
<evidence type="ECO:0000256" key="8">
    <source>
        <dbReference type="RuleBase" id="RU003857"/>
    </source>
</evidence>
<feature type="signal peptide" evidence="11">
    <location>
        <begin position="1"/>
        <end position="23"/>
    </location>
</feature>
<comment type="subcellular location">
    <subcellularLocation>
        <location evidence="1">Membrane</location>
        <topology evidence="1">Multi-pass membrane protein</topology>
    </subcellularLocation>
</comment>
<dbReference type="PANTHER" id="PTHR11003">
    <property type="entry name" value="POTASSIUM CHANNEL, SUBFAMILY K"/>
    <property type="match status" value="1"/>
</dbReference>
<accession>A0A2J7RCP3</accession>
<evidence type="ECO:0000256" key="10">
    <source>
        <dbReference type="SAM" id="Phobius"/>
    </source>
</evidence>
<evidence type="ECO:0000256" key="5">
    <source>
        <dbReference type="ARBA" id="ARBA00023065"/>
    </source>
</evidence>
<dbReference type="SUPFAM" id="SSF81324">
    <property type="entry name" value="Voltage-gated potassium channels"/>
    <property type="match status" value="2"/>
</dbReference>
<evidence type="ECO:0000256" key="1">
    <source>
        <dbReference type="ARBA" id="ARBA00004141"/>
    </source>
</evidence>
<feature type="transmembrane region" description="Helical" evidence="10">
    <location>
        <begin position="206"/>
        <end position="224"/>
    </location>
</feature>
<name>A0A2J7RCP3_9NEOP</name>
<comment type="similarity">
    <text evidence="8">Belongs to the two pore domain potassium channel (TC 1.A.1.8) family.</text>
</comment>
<evidence type="ECO:0000313" key="13">
    <source>
        <dbReference type="EMBL" id="PNF38590.1"/>
    </source>
</evidence>
<feature type="transmembrane region" description="Helical" evidence="10">
    <location>
        <begin position="175"/>
        <end position="194"/>
    </location>
</feature>
<feature type="transmembrane region" description="Helical" evidence="10">
    <location>
        <begin position="236"/>
        <end position="261"/>
    </location>
</feature>
<feature type="domain" description="Potassium channel" evidence="12">
    <location>
        <begin position="176"/>
        <end position="266"/>
    </location>
</feature>
<evidence type="ECO:0000256" key="4">
    <source>
        <dbReference type="ARBA" id="ARBA00022989"/>
    </source>
</evidence>
<keyword evidence="2 8" id="KW-0813">Transport</keyword>
<dbReference type="STRING" id="105785.A0A2J7RCP3"/>
<dbReference type="Pfam" id="PF07885">
    <property type="entry name" value="Ion_trans_2"/>
    <property type="match status" value="2"/>
</dbReference>